<dbReference type="RefSeq" id="WP_271088399.1">
    <property type="nucleotide sequence ID" value="NZ_JAPJZH010000003.1"/>
</dbReference>
<dbReference type="Pfam" id="PF03466">
    <property type="entry name" value="LysR_substrate"/>
    <property type="match status" value="1"/>
</dbReference>
<dbReference type="EMBL" id="JAPJZH010000003">
    <property type="protein sequence ID" value="MDA4844852.1"/>
    <property type="molecule type" value="Genomic_DNA"/>
</dbReference>
<accession>A0ABT4VL69</accession>
<dbReference type="InterPro" id="IPR005119">
    <property type="entry name" value="LysR_subst-bd"/>
</dbReference>
<evidence type="ECO:0000256" key="3">
    <source>
        <dbReference type="ARBA" id="ARBA00023125"/>
    </source>
</evidence>
<gene>
    <name evidence="6" type="ORF">OOZ53_05795</name>
</gene>
<keyword evidence="7" id="KW-1185">Reference proteome</keyword>
<comment type="similarity">
    <text evidence="1">Belongs to the LysR transcriptional regulatory family.</text>
</comment>
<protein>
    <submittedName>
        <fullName evidence="6">LysR family transcriptional regulator</fullName>
    </submittedName>
</protein>
<dbReference type="PROSITE" id="PS50931">
    <property type="entry name" value="HTH_LYSR"/>
    <property type="match status" value="1"/>
</dbReference>
<dbReference type="Gene3D" id="1.10.10.10">
    <property type="entry name" value="Winged helix-like DNA-binding domain superfamily/Winged helix DNA-binding domain"/>
    <property type="match status" value="1"/>
</dbReference>
<sequence length="297" mass="32999">MNRADLSGLRTFLAIADNGTLRAAGRDLGVNPSAVSQKLKAFEEILGSALFVRNTRSVLLTDAGRALYERTHHLMDEIDAALDATRRVARSTSGQLRITLPYRAWQLALAPRIAAFQDRFPDIELDLSIDEELADIVTSGFHAGIRLGDYLADEMIAVALTKPLDCAFVASRDYLERHGVPKEPADLLKHECIRYRQISAGQIAPWLFDVDGTETRVDVSGRLVFNDLRLVVDAAAQGFGIGWSLRDGVAAQIEAGDLIEVLRDYTPSRPRFYLYFPRQLKNMARLRAFIDHFAIGG</sequence>
<keyword evidence="4" id="KW-0804">Transcription</keyword>
<dbReference type="InterPro" id="IPR058163">
    <property type="entry name" value="LysR-type_TF_proteobact-type"/>
</dbReference>
<dbReference type="SUPFAM" id="SSF53850">
    <property type="entry name" value="Periplasmic binding protein-like II"/>
    <property type="match status" value="1"/>
</dbReference>
<organism evidence="6 7">
    <name type="scientific">Hoeflea poritis</name>
    <dbReference type="NCBI Taxonomy" id="2993659"/>
    <lineage>
        <taxon>Bacteria</taxon>
        <taxon>Pseudomonadati</taxon>
        <taxon>Pseudomonadota</taxon>
        <taxon>Alphaproteobacteria</taxon>
        <taxon>Hyphomicrobiales</taxon>
        <taxon>Rhizobiaceae</taxon>
        <taxon>Hoeflea</taxon>
    </lineage>
</organism>
<evidence type="ECO:0000256" key="1">
    <source>
        <dbReference type="ARBA" id="ARBA00009437"/>
    </source>
</evidence>
<feature type="domain" description="HTH lysR-type" evidence="5">
    <location>
        <begin position="1"/>
        <end position="61"/>
    </location>
</feature>
<dbReference type="InterPro" id="IPR000847">
    <property type="entry name" value="LysR_HTH_N"/>
</dbReference>
<reference evidence="6" key="1">
    <citation type="submission" date="2022-11" db="EMBL/GenBank/DDBJ databases">
        <title>Hoeflea poritis sp. nov., isolated from scleractinian coral Porites lutea.</title>
        <authorList>
            <person name="Zhang G."/>
            <person name="Wei Q."/>
            <person name="Cai L."/>
        </authorList>
    </citation>
    <scope>NUCLEOTIDE SEQUENCE</scope>
    <source>
        <strain evidence="6">E7-10</strain>
    </source>
</reference>
<evidence type="ECO:0000256" key="4">
    <source>
        <dbReference type="ARBA" id="ARBA00023163"/>
    </source>
</evidence>
<evidence type="ECO:0000256" key="2">
    <source>
        <dbReference type="ARBA" id="ARBA00023015"/>
    </source>
</evidence>
<dbReference type="InterPro" id="IPR036390">
    <property type="entry name" value="WH_DNA-bd_sf"/>
</dbReference>
<evidence type="ECO:0000259" key="5">
    <source>
        <dbReference type="PROSITE" id="PS50931"/>
    </source>
</evidence>
<evidence type="ECO:0000313" key="7">
    <source>
        <dbReference type="Proteomes" id="UP001148313"/>
    </source>
</evidence>
<dbReference type="Proteomes" id="UP001148313">
    <property type="component" value="Unassembled WGS sequence"/>
</dbReference>
<name>A0ABT4VL69_9HYPH</name>
<dbReference type="PANTHER" id="PTHR30537:SF1">
    <property type="entry name" value="HTH-TYPE TRANSCRIPTIONAL REGULATOR PGRR"/>
    <property type="match status" value="1"/>
</dbReference>
<dbReference type="PANTHER" id="PTHR30537">
    <property type="entry name" value="HTH-TYPE TRANSCRIPTIONAL REGULATOR"/>
    <property type="match status" value="1"/>
</dbReference>
<dbReference type="InterPro" id="IPR036388">
    <property type="entry name" value="WH-like_DNA-bd_sf"/>
</dbReference>
<dbReference type="Gene3D" id="3.40.190.290">
    <property type="match status" value="1"/>
</dbReference>
<keyword evidence="2" id="KW-0805">Transcription regulation</keyword>
<dbReference type="Pfam" id="PF00126">
    <property type="entry name" value="HTH_1"/>
    <property type="match status" value="1"/>
</dbReference>
<dbReference type="SUPFAM" id="SSF46785">
    <property type="entry name" value="Winged helix' DNA-binding domain"/>
    <property type="match status" value="1"/>
</dbReference>
<keyword evidence="3" id="KW-0238">DNA-binding</keyword>
<evidence type="ECO:0000313" key="6">
    <source>
        <dbReference type="EMBL" id="MDA4844852.1"/>
    </source>
</evidence>
<proteinExistence type="inferred from homology"/>
<comment type="caution">
    <text evidence="6">The sequence shown here is derived from an EMBL/GenBank/DDBJ whole genome shotgun (WGS) entry which is preliminary data.</text>
</comment>